<gene>
    <name evidence="1" type="ORF">UFOVP341_21</name>
</gene>
<name>A0A6J5LZV5_9CAUD</name>
<sequence length="151" mass="16607">MSTPETNPLDPKVLEAFSYVIVTAVEGGHYTRDDYREWTQYAHADGPDGFFQAAVTVYPNRVGKYDSDEKPDPVRVTADWFARRIVQGVLSKIGERYQILGIPKTGPEIPAALFDKATRLILGDEDVAGEIDVVDAGALLQVAVYGEVIYG</sequence>
<proteinExistence type="predicted"/>
<protein>
    <submittedName>
        <fullName evidence="1">Uncharacterized protein</fullName>
    </submittedName>
</protein>
<evidence type="ECO:0000313" key="1">
    <source>
        <dbReference type="EMBL" id="CAB4138803.1"/>
    </source>
</evidence>
<organism evidence="1">
    <name type="scientific">uncultured Caudovirales phage</name>
    <dbReference type="NCBI Taxonomy" id="2100421"/>
    <lineage>
        <taxon>Viruses</taxon>
        <taxon>Duplodnaviria</taxon>
        <taxon>Heunggongvirae</taxon>
        <taxon>Uroviricota</taxon>
        <taxon>Caudoviricetes</taxon>
        <taxon>Peduoviridae</taxon>
        <taxon>Maltschvirus</taxon>
        <taxon>Maltschvirus maltsch</taxon>
    </lineage>
</organism>
<reference evidence="1" key="1">
    <citation type="submission" date="2020-04" db="EMBL/GenBank/DDBJ databases">
        <authorList>
            <person name="Chiriac C."/>
            <person name="Salcher M."/>
            <person name="Ghai R."/>
            <person name="Kavagutti S V."/>
        </authorList>
    </citation>
    <scope>NUCLEOTIDE SEQUENCE</scope>
</reference>
<accession>A0A6J5LZV5</accession>
<dbReference type="EMBL" id="LR796363">
    <property type="protein sequence ID" value="CAB4138803.1"/>
    <property type="molecule type" value="Genomic_DNA"/>
</dbReference>